<dbReference type="KEGG" id="soy:115891584"/>
<feature type="transmembrane region" description="Helical" evidence="8">
    <location>
        <begin position="901"/>
        <end position="933"/>
    </location>
</feature>
<feature type="transmembrane region" description="Helical" evidence="8">
    <location>
        <begin position="820"/>
        <end position="840"/>
    </location>
</feature>
<evidence type="ECO:0000313" key="12">
    <source>
        <dbReference type="RefSeq" id="XP_030767939.1"/>
    </source>
</evidence>
<feature type="transmembrane region" description="Helical" evidence="8">
    <location>
        <begin position="94"/>
        <end position="120"/>
    </location>
</feature>
<dbReference type="GO" id="GO:0140359">
    <property type="term" value="F:ABC-type transporter activity"/>
    <property type="evidence" value="ECO:0007669"/>
    <property type="project" value="InterPro"/>
</dbReference>
<keyword evidence="6 8" id="KW-1133">Transmembrane helix</keyword>
<evidence type="ECO:0000256" key="8">
    <source>
        <dbReference type="SAM" id="Phobius"/>
    </source>
</evidence>
<sequence>MHSSSTDFERAENPKKGANIFSVLTFWYSLKTFRLGRRRDLDEDDLTQPLDEHKSSLLGDKLARNWSKEVKHATKHKKKPSLSKVIIKTFRYDIIFYGVILFIMEVFVRMSQPIFIGLFIRYFNTENRLSKEPQYPPTWFMRVFYYFSKEQSRISKAEAYFFGCLIMLCSIIVVGTFHPYIMAALHVGMRVRVACCSLIYRKVLRLRLTSLGGKTVGNAINLMSNDVMRFDMAPLFLHYLWIAPLQGTLICYFIYLEIEIASFYGMLSVIVIMPLQIILSFCTSVLRNKGAIRTDERVRQMNEIIQAMQVIKMYAWENAFASLISNLRKRELKILLLTSYVRGITMSFIMFTSRTGVFLSIMTYVLLDNHITAEKVFLIGSYYQIVRQTLTVFFPQGLNAIAETVVSIKRIQDFLLTDESLAGDRAIMDPEMTELVSKSRVISTRDLGATSSRKFDLRDMDDFKSSEEFYLVKIFRAIAKYGENMCLDNINIQIKAGELVAVVGPVGAGKSCLLNLILGELRLFSGKLSVLGDVSYASQEPWLFIGSVRQNILFGREYDSARYQQVIKVCALRRDFSLLPYADRTVVGERGISLSGGQRARINLARAVYKPAEIYLLDDPLSAVDIQVGQQLFEDCMVKYLSDKVVILVTHQLQYLKRADKIIIINDGSIQIQGTYEDIRKSGVGFATLLEEATAIAGGGGPPGLVEDKEVDRVIRAISITSAAFNSVIDIEGLKLGPKVAAEMRTLGTVGMGIYKEYFLAGGNCCGLILMWLLFFGAQFLASGGDYFLSQWVILEESGYNSGKGTLKTFWDKLDQEECIRIYTIFMVATIILAVLRSLYFFSLCMRASLRLHDRMFVSIIHAAMNFFHTNTSGRILNRFSKDLGQVDELLPNAFIDTTQIMLNLIGAIIIVCFVNYWLILPVAVMIVLFYFLRDFYLKTSRSVKRLEGIARSPVFAHLNATLQGLPTIRTNNAEKILVDEFDYLQDVHSSAWFMFLYTSRAFSLWLDWLTAVFIGVVTFSFVIFSDKFYGSNVGLAITQCIGLTGLIQWGMRQSAELENQMTSVERVLEFTRVEHEPDLYSRPDKKPPASWPKRGQIEFVNTSMRYSLHEAPVLKNLNIVIYPKQKIGIVGRTGAGKSSLIVTLFRLAYFEGEIYIDHLDIGVLGLHDLRRKISIIPQEPVLFNGTLRYNLDPFNEYQDQMMVHALVDVEDKCAMTKGKECLDKVMSEGGANVSVGQRQMICLARAILRNNKILVMDEATANVDAQTDKLIQKTIRHKFAQCTVLTIAHRLHTVMDSDKILVMDAGQAVEFDHPHILLQNNTGYLSELVRKTGTGTAASLKKIAKQNFEERQKQQIILERQETDSISTQSSYSSL</sequence>
<feature type="domain" description="ABC transmembrane type-1" evidence="10">
    <location>
        <begin position="822"/>
        <end position="1060"/>
    </location>
</feature>
<reference evidence="12" key="1">
    <citation type="submission" date="2025-08" db="UniProtKB">
        <authorList>
            <consortium name="RefSeq"/>
        </authorList>
    </citation>
    <scope>IDENTIFICATION</scope>
    <source>
        <tissue evidence="12">Gonads</tissue>
    </source>
</reference>
<dbReference type="Proteomes" id="UP000504635">
    <property type="component" value="Unplaced"/>
</dbReference>
<dbReference type="Pfam" id="PF00005">
    <property type="entry name" value="ABC_tran"/>
    <property type="match status" value="2"/>
</dbReference>
<dbReference type="SUPFAM" id="SSF90123">
    <property type="entry name" value="ABC transporter transmembrane region"/>
    <property type="match status" value="2"/>
</dbReference>
<dbReference type="Gene3D" id="3.40.50.300">
    <property type="entry name" value="P-loop containing nucleotide triphosphate hydrolases"/>
    <property type="match status" value="2"/>
</dbReference>
<dbReference type="CDD" id="cd03250">
    <property type="entry name" value="ABCC_MRP_domain1"/>
    <property type="match status" value="1"/>
</dbReference>
<dbReference type="RefSeq" id="XP_030767939.1">
    <property type="nucleotide sequence ID" value="XM_030912079.1"/>
</dbReference>
<dbReference type="GeneID" id="115891584"/>
<dbReference type="OrthoDB" id="6500128at2759"/>
<keyword evidence="7 8" id="KW-0472">Membrane</keyword>
<dbReference type="PROSITE" id="PS50929">
    <property type="entry name" value="ABC_TM1F"/>
    <property type="match status" value="2"/>
</dbReference>
<dbReference type="FunFam" id="1.20.1560.10:FF:000014">
    <property type="entry name" value="Multidrug resistance-associated protein member 4"/>
    <property type="match status" value="1"/>
</dbReference>
<dbReference type="InterPro" id="IPR011527">
    <property type="entry name" value="ABC1_TM_dom"/>
</dbReference>
<feature type="transmembrane region" description="Helical" evidence="8">
    <location>
        <begin position="159"/>
        <end position="182"/>
    </location>
</feature>
<dbReference type="InterPro" id="IPR003593">
    <property type="entry name" value="AAA+_ATPase"/>
</dbReference>
<keyword evidence="2" id="KW-0813">Transport</keyword>
<evidence type="ECO:0000256" key="4">
    <source>
        <dbReference type="ARBA" id="ARBA00022741"/>
    </source>
</evidence>
<dbReference type="CDD" id="cd03244">
    <property type="entry name" value="ABCC_MRP_domain2"/>
    <property type="match status" value="1"/>
</dbReference>
<evidence type="ECO:0000256" key="2">
    <source>
        <dbReference type="ARBA" id="ARBA00022448"/>
    </source>
</evidence>
<keyword evidence="5" id="KW-0067">ATP-binding</keyword>
<protein>
    <submittedName>
        <fullName evidence="12">Multidrug resistance-associated protein 4-like isoform X1</fullName>
    </submittedName>
</protein>
<dbReference type="FunFam" id="3.40.50.300:FF:000482">
    <property type="entry name" value="Multidrug resistance-associated protein member 4"/>
    <property type="match status" value="1"/>
</dbReference>
<evidence type="ECO:0000259" key="9">
    <source>
        <dbReference type="PROSITE" id="PS50893"/>
    </source>
</evidence>
<dbReference type="InterPro" id="IPR003439">
    <property type="entry name" value="ABC_transporter-like_ATP-bd"/>
</dbReference>
<evidence type="ECO:0000256" key="6">
    <source>
        <dbReference type="ARBA" id="ARBA00022989"/>
    </source>
</evidence>
<dbReference type="FunFam" id="3.40.50.300:FF:000163">
    <property type="entry name" value="Multidrug resistance-associated protein member 4"/>
    <property type="match status" value="1"/>
</dbReference>
<comment type="subcellular location">
    <subcellularLocation>
        <location evidence="1">Membrane</location>
        <topology evidence="1">Multi-pass membrane protein</topology>
    </subcellularLocation>
</comment>
<evidence type="ECO:0000256" key="7">
    <source>
        <dbReference type="ARBA" id="ARBA00023136"/>
    </source>
</evidence>
<proteinExistence type="predicted"/>
<dbReference type="SUPFAM" id="SSF52540">
    <property type="entry name" value="P-loop containing nucleoside triphosphate hydrolases"/>
    <property type="match status" value="2"/>
</dbReference>
<dbReference type="InterPro" id="IPR017871">
    <property type="entry name" value="ABC_transporter-like_CS"/>
</dbReference>
<dbReference type="Gene3D" id="1.20.1560.10">
    <property type="entry name" value="ABC transporter type 1, transmembrane domain"/>
    <property type="match status" value="2"/>
</dbReference>
<dbReference type="GO" id="GO:0005524">
    <property type="term" value="F:ATP binding"/>
    <property type="evidence" value="ECO:0007669"/>
    <property type="project" value="UniProtKB-KW"/>
</dbReference>
<dbReference type="InParanoid" id="A0A6J2YXH6"/>
<dbReference type="InterPro" id="IPR027417">
    <property type="entry name" value="P-loop_NTPase"/>
</dbReference>
<dbReference type="InterPro" id="IPR050173">
    <property type="entry name" value="ABC_transporter_C-like"/>
</dbReference>
<dbReference type="PANTHER" id="PTHR24223:SF448">
    <property type="entry name" value="FI20146P1-RELATED"/>
    <property type="match status" value="1"/>
</dbReference>
<gene>
    <name evidence="12" type="primary">LOC115891584</name>
</gene>
<dbReference type="GO" id="GO:0016887">
    <property type="term" value="F:ATP hydrolysis activity"/>
    <property type="evidence" value="ECO:0007669"/>
    <property type="project" value="InterPro"/>
</dbReference>
<dbReference type="GO" id="GO:0016020">
    <property type="term" value="C:membrane"/>
    <property type="evidence" value="ECO:0007669"/>
    <property type="project" value="UniProtKB-SubCell"/>
</dbReference>
<feature type="domain" description="ABC transporter" evidence="9">
    <location>
        <begin position="469"/>
        <end position="692"/>
    </location>
</feature>
<feature type="transmembrane region" description="Helical" evidence="8">
    <location>
        <begin position="1030"/>
        <end position="1052"/>
    </location>
</feature>
<keyword evidence="11" id="KW-1185">Reference proteome</keyword>
<evidence type="ECO:0000256" key="5">
    <source>
        <dbReference type="ARBA" id="ARBA00022840"/>
    </source>
</evidence>
<feature type="transmembrane region" description="Helical" evidence="8">
    <location>
        <begin position="758"/>
        <end position="782"/>
    </location>
</feature>
<feature type="transmembrane region" description="Helical" evidence="8">
    <location>
        <begin position="236"/>
        <end position="255"/>
    </location>
</feature>
<dbReference type="Pfam" id="PF00664">
    <property type="entry name" value="ABC_membrane"/>
    <property type="match status" value="2"/>
</dbReference>
<feature type="domain" description="ABC transporter" evidence="9">
    <location>
        <begin position="1098"/>
        <end position="1331"/>
    </location>
</feature>
<evidence type="ECO:0000259" key="10">
    <source>
        <dbReference type="PROSITE" id="PS50929"/>
    </source>
</evidence>
<evidence type="ECO:0000256" key="1">
    <source>
        <dbReference type="ARBA" id="ARBA00004141"/>
    </source>
</evidence>
<dbReference type="PROSITE" id="PS00211">
    <property type="entry name" value="ABC_TRANSPORTER_1"/>
    <property type="match status" value="2"/>
</dbReference>
<dbReference type="PROSITE" id="PS50893">
    <property type="entry name" value="ABC_TRANSPORTER_2"/>
    <property type="match status" value="2"/>
</dbReference>
<keyword evidence="4" id="KW-0547">Nucleotide-binding</keyword>
<keyword evidence="3 8" id="KW-0812">Transmembrane</keyword>
<dbReference type="SMART" id="SM00382">
    <property type="entry name" value="AAA"/>
    <property type="match status" value="2"/>
</dbReference>
<feature type="transmembrane region" description="Helical" evidence="8">
    <location>
        <begin position="1005"/>
        <end position="1024"/>
    </location>
</feature>
<evidence type="ECO:0000256" key="3">
    <source>
        <dbReference type="ARBA" id="ARBA00022692"/>
    </source>
</evidence>
<dbReference type="FunFam" id="1.20.1560.10:FF:000026">
    <property type="entry name" value="Multidrug resistance-associated protein lethal(2)03659"/>
    <property type="match status" value="1"/>
</dbReference>
<name>A0A6J2YXH6_SITOR</name>
<dbReference type="PANTHER" id="PTHR24223">
    <property type="entry name" value="ATP-BINDING CASSETTE SUB-FAMILY C"/>
    <property type="match status" value="1"/>
</dbReference>
<evidence type="ECO:0000313" key="11">
    <source>
        <dbReference type="Proteomes" id="UP000504635"/>
    </source>
</evidence>
<feature type="domain" description="ABC transmembrane type-1" evidence="10">
    <location>
        <begin position="98"/>
        <end position="402"/>
    </location>
</feature>
<dbReference type="InterPro" id="IPR036640">
    <property type="entry name" value="ABC1_TM_sf"/>
</dbReference>
<accession>A0A6J2YXH6</accession>
<feature type="transmembrane region" description="Helical" evidence="8">
    <location>
        <begin position="261"/>
        <end position="286"/>
    </location>
</feature>
<organism evidence="11 12">
    <name type="scientific">Sitophilus oryzae</name>
    <name type="common">Rice weevil</name>
    <name type="synonym">Curculio oryzae</name>
    <dbReference type="NCBI Taxonomy" id="7048"/>
    <lineage>
        <taxon>Eukaryota</taxon>
        <taxon>Metazoa</taxon>
        <taxon>Ecdysozoa</taxon>
        <taxon>Arthropoda</taxon>
        <taxon>Hexapoda</taxon>
        <taxon>Insecta</taxon>
        <taxon>Pterygota</taxon>
        <taxon>Neoptera</taxon>
        <taxon>Endopterygota</taxon>
        <taxon>Coleoptera</taxon>
        <taxon>Polyphaga</taxon>
        <taxon>Cucujiformia</taxon>
        <taxon>Curculionidae</taxon>
        <taxon>Dryophthorinae</taxon>
        <taxon>Sitophilus</taxon>
    </lineage>
</organism>